<evidence type="ECO:0000256" key="7">
    <source>
        <dbReference type="SAM" id="Phobius"/>
    </source>
</evidence>
<dbReference type="GO" id="GO:0016020">
    <property type="term" value="C:membrane"/>
    <property type="evidence" value="ECO:0007669"/>
    <property type="project" value="UniProtKB-SubCell"/>
</dbReference>
<sequence>MLVLLHRHGPYITIYNWFWLYEIFWCLAVVPVKISIALTVGRLGRVASGKRPYIITLYGLVTILALITIGGMFYIIFRCTPVSYAWNVDIRGGECQAPAILAGIYYATTAINILADWVCALLPIPLLWNAPLTRKAKLSIGFLLSLGVLASISACIRQTYTNALIHSHDRTSGLGDLLIWGYAEIGIGFFAGSLSSLRPLLMRRTITEPISEKDEGEQELYELPGDNPLPIRQDHLTPERPGNMSPVSREIESHLHRYIFEKPG</sequence>
<keyword evidence="3 7" id="KW-1133">Transmembrane helix</keyword>
<gene>
    <name evidence="9" type="ORF">LTR78_002876</name>
</gene>
<dbReference type="PANTHER" id="PTHR33048">
    <property type="entry name" value="PTH11-LIKE INTEGRAL MEMBRANE PROTEIN (AFU_ORTHOLOGUE AFUA_5G11245)"/>
    <property type="match status" value="1"/>
</dbReference>
<feature type="region of interest" description="Disordered" evidence="6">
    <location>
        <begin position="223"/>
        <end position="247"/>
    </location>
</feature>
<dbReference type="PANTHER" id="PTHR33048:SF31">
    <property type="entry name" value="INTEGRAL MEMBRANE PROTEIN"/>
    <property type="match status" value="1"/>
</dbReference>
<organism evidence="9 10">
    <name type="scientific">Recurvomyces mirabilis</name>
    <dbReference type="NCBI Taxonomy" id="574656"/>
    <lineage>
        <taxon>Eukaryota</taxon>
        <taxon>Fungi</taxon>
        <taxon>Dikarya</taxon>
        <taxon>Ascomycota</taxon>
        <taxon>Pezizomycotina</taxon>
        <taxon>Dothideomycetes</taxon>
        <taxon>Dothideomycetidae</taxon>
        <taxon>Mycosphaerellales</taxon>
        <taxon>Teratosphaeriaceae</taxon>
        <taxon>Recurvomyces</taxon>
    </lineage>
</organism>
<dbReference type="InterPro" id="IPR052337">
    <property type="entry name" value="SAT4-like"/>
</dbReference>
<evidence type="ECO:0000256" key="6">
    <source>
        <dbReference type="SAM" id="MobiDB-lite"/>
    </source>
</evidence>
<evidence type="ECO:0000313" key="9">
    <source>
        <dbReference type="EMBL" id="KAK3677338.1"/>
    </source>
</evidence>
<proteinExistence type="inferred from homology"/>
<feature type="transmembrane region" description="Helical" evidence="7">
    <location>
        <begin position="140"/>
        <end position="159"/>
    </location>
</feature>
<keyword evidence="2 7" id="KW-0812">Transmembrane</keyword>
<comment type="subcellular location">
    <subcellularLocation>
        <location evidence="1">Membrane</location>
        <topology evidence="1">Multi-pass membrane protein</topology>
    </subcellularLocation>
</comment>
<accession>A0AAE0WSS7</accession>
<feature type="transmembrane region" description="Helical" evidence="7">
    <location>
        <begin position="20"/>
        <end position="41"/>
    </location>
</feature>
<feature type="transmembrane region" description="Helical" evidence="7">
    <location>
        <begin position="104"/>
        <end position="128"/>
    </location>
</feature>
<keyword evidence="10" id="KW-1185">Reference proteome</keyword>
<comment type="caution">
    <text evidence="9">The sequence shown here is derived from an EMBL/GenBank/DDBJ whole genome shotgun (WGS) entry which is preliminary data.</text>
</comment>
<name>A0AAE0WSS7_9PEZI</name>
<comment type="similarity">
    <text evidence="5">Belongs to the SAT4 family.</text>
</comment>
<evidence type="ECO:0000256" key="5">
    <source>
        <dbReference type="ARBA" id="ARBA00038359"/>
    </source>
</evidence>
<evidence type="ECO:0000259" key="8">
    <source>
        <dbReference type="Pfam" id="PF20684"/>
    </source>
</evidence>
<evidence type="ECO:0000256" key="3">
    <source>
        <dbReference type="ARBA" id="ARBA00022989"/>
    </source>
</evidence>
<evidence type="ECO:0000313" key="10">
    <source>
        <dbReference type="Proteomes" id="UP001274830"/>
    </source>
</evidence>
<dbReference type="AlphaFoldDB" id="A0AAE0WSS7"/>
<evidence type="ECO:0000256" key="2">
    <source>
        <dbReference type="ARBA" id="ARBA00022692"/>
    </source>
</evidence>
<keyword evidence="4 7" id="KW-0472">Membrane</keyword>
<dbReference type="Proteomes" id="UP001274830">
    <property type="component" value="Unassembled WGS sequence"/>
</dbReference>
<feature type="domain" description="Rhodopsin" evidence="8">
    <location>
        <begin position="15"/>
        <end position="202"/>
    </location>
</feature>
<dbReference type="EMBL" id="JAUTXT010000007">
    <property type="protein sequence ID" value="KAK3677338.1"/>
    <property type="molecule type" value="Genomic_DNA"/>
</dbReference>
<dbReference type="InterPro" id="IPR049326">
    <property type="entry name" value="Rhodopsin_dom_fungi"/>
</dbReference>
<evidence type="ECO:0000256" key="4">
    <source>
        <dbReference type="ARBA" id="ARBA00023136"/>
    </source>
</evidence>
<reference evidence="9" key="1">
    <citation type="submission" date="2023-07" db="EMBL/GenBank/DDBJ databases">
        <title>Black Yeasts Isolated from many extreme environments.</title>
        <authorList>
            <person name="Coleine C."/>
            <person name="Stajich J.E."/>
            <person name="Selbmann L."/>
        </authorList>
    </citation>
    <scope>NUCLEOTIDE SEQUENCE</scope>
    <source>
        <strain evidence="9">CCFEE 5485</strain>
    </source>
</reference>
<evidence type="ECO:0000256" key="1">
    <source>
        <dbReference type="ARBA" id="ARBA00004141"/>
    </source>
</evidence>
<feature type="transmembrane region" description="Helical" evidence="7">
    <location>
        <begin position="179"/>
        <end position="197"/>
    </location>
</feature>
<dbReference type="Pfam" id="PF20684">
    <property type="entry name" value="Fung_rhodopsin"/>
    <property type="match status" value="1"/>
</dbReference>
<protein>
    <recommendedName>
        <fullName evidence="8">Rhodopsin domain-containing protein</fullName>
    </recommendedName>
</protein>
<feature type="transmembrane region" description="Helical" evidence="7">
    <location>
        <begin position="53"/>
        <end position="77"/>
    </location>
</feature>